<comment type="caution">
    <text evidence="1">The sequence shown here is derived from an EMBL/GenBank/DDBJ whole genome shotgun (WGS) entry which is preliminary data.</text>
</comment>
<dbReference type="Proteomes" id="UP000604473">
    <property type="component" value="Unassembled WGS sequence"/>
</dbReference>
<evidence type="ECO:0008006" key="3">
    <source>
        <dbReference type="Google" id="ProtNLM"/>
    </source>
</evidence>
<organism evidence="1 2">
    <name type="scientific">Rhodovulum sulfidophilum</name>
    <name type="common">Rhodobacter sulfidophilus</name>
    <dbReference type="NCBI Taxonomy" id="35806"/>
    <lineage>
        <taxon>Bacteria</taxon>
        <taxon>Pseudomonadati</taxon>
        <taxon>Pseudomonadota</taxon>
        <taxon>Alphaproteobacteria</taxon>
        <taxon>Rhodobacterales</taxon>
        <taxon>Paracoccaceae</taxon>
        <taxon>Rhodovulum</taxon>
    </lineage>
</organism>
<name>A0ABS1RNA5_RHOSU</name>
<proteinExistence type="predicted"/>
<sequence length="225" mass="24665">MATFCQYISAEPPSSLSRSMSLFQTRSRRGVPMLSSSSARSAMWITRLAPPFVRCLAIPDQGGLRAHGAPDRRLLPAIKGAEVALPAHPVGDRSVGLFLLAPQVQVIVAALSARGPLGLKAPRVPDDPAHLARIRALPCCICAEWGLPQLSPTQAHHCIHGRFSARRAPDCMAIPLCEGHHQGLLDGSKLALHQAPSRWRRLYGNDTDWISWAEDRLREREEQTI</sequence>
<protein>
    <recommendedName>
        <fullName evidence="3">DUF968 domain-containing protein</fullName>
    </recommendedName>
</protein>
<dbReference type="EMBL" id="JAESJJ010000001">
    <property type="protein sequence ID" value="MBL3607532.1"/>
    <property type="molecule type" value="Genomic_DNA"/>
</dbReference>
<accession>A0ABS1RNA5</accession>
<dbReference type="RefSeq" id="WP_237398886.1">
    <property type="nucleotide sequence ID" value="NZ_JAESJJ010000001.1"/>
</dbReference>
<evidence type="ECO:0000313" key="1">
    <source>
        <dbReference type="EMBL" id="MBL3607532.1"/>
    </source>
</evidence>
<evidence type="ECO:0000313" key="2">
    <source>
        <dbReference type="Proteomes" id="UP000604473"/>
    </source>
</evidence>
<keyword evidence="2" id="KW-1185">Reference proteome</keyword>
<dbReference type="Gene3D" id="3.30.40.190">
    <property type="match status" value="1"/>
</dbReference>
<reference evidence="1 2" key="1">
    <citation type="submission" date="2021-01" db="EMBL/GenBank/DDBJ databases">
        <title>Draft genomes of Rhodovulum sulfidophilum.</title>
        <authorList>
            <person name="Guzman M.S."/>
        </authorList>
    </citation>
    <scope>NUCLEOTIDE SEQUENCE [LARGE SCALE GENOMIC DNA]</scope>
    <source>
        <strain evidence="1 2">AB35</strain>
    </source>
</reference>
<gene>
    <name evidence="1" type="ORF">JMM60_01770</name>
</gene>